<name>A0ABW5XUR8_9SPHI</name>
<dbReference type="Gene3D" id="2.60.120.10">
    <property type="entry name" value="Jelly Rolls"/>
    <property type="match status" value="1"/>
</dbReference>
<dbReference type="EMBL" id="JBHUON010000033">
    <property type="protein sequence ID" value="MFD2866706.1"/>
    <property type="molecule type" value="Genomic_DNA"/>
</dbReference>
<evidence type="ECO:0008006" key="3">
    <source>
        <dbReference type="Google" id="ProtNLM"/>
    </source>
</evidence>
<organism evidence="1 2">
    <name type="scientific">Mucilaginibacter antarcticus</name>
    <dbReference type="NCBI Taxonomy" id="1855725"/>
    <lineage>
        <taxon>Bacteria</taxon>
        <taxon>Pseudomonadati</taxon>
        <taxon>Bacteroidota</taxon>
        <taxon>Sphingobacteriia</taxon>
        <taxon>Sphingobacteriales</taxon>
        <taxon>Sphingobacteriaceae</taxon>
        <taxon>Mucilaginibacter</taxon>
    </lineage>
</organism>
<reference evidence="2" key="1">
    <citation type="journal article" date="2019" name="Int. J. Syst. Evol. Microbiol.">
        <title>The Global Catalogue of Microorganisms (GCM) 10K type strain sequencing project: providing services to taxonomists for standard genome sequencing and annotation.</title>
        <authorList>
            <consortium name="The Broad Institute Genomics Platform"/>
            <consortium name="The Broad Institute Genome Sequencing Center for Infectious Disease"/>
            <person name="Wu L."/>
            <person name="Ma J."/>
        </authorList>
    </citation>
    <scope>NUCLEOTIDE SEQUENCE [LARGE SCALE GENOMIC DNA]</scope>
    <source>
        <strain evidence="2">KCTC 52232</strain>
    </source>
</reference>
<dbReference type="RefSeq" id="WP_377130349.1">
    <property type="nucleotide sequence ID" value="NZ_JBHUHN010000001.1"/>
</dbReference>
<dbReference type="Proteomes" id="UP001597601">
    <property type="component" value="Unassembled WGS sequence"/>
</dbReference>
<evidence type="ECO:0000313" key="1">
    <source>
        <dbReference type="EMBL" id="MFD2866706.1"/>
    </source>
</evidence>
<accession>A0ABW5XUR8</accession>
<keyword evidence="2" id="KW-1185">Reference proteome</keyword>
<dbReference type="SUPFAM" id="SSF51182">
    <property type="entry name" value="RmlC-like cupins"/>
    <property type="match status" value="1"/>
</dbReference>
<proteinExistence type="predicted"/>
<gene>
    <name evidence="1" type="ORF">ACFSYC_18570</name>
</gene>
<sequence length="99" mass="10926">MILRAIKEELAACDKPVAKIIKSGSNYNLLAVGLKKGVTWQDHKTAMPTKLIVIEGSVIYQENGGKVPLMIYDEFEIPVNIIHSLEAAEDSLCMLIRGE</sequence>
<dbReference type="InterPro" id="IPR014710">
    <property type="entry name" value="RmlC-like_jellyroll"/>
</dbReference>
<protein>
    <recommendedName>
        <fullName evidence="3">Quercetin dioxygenase-like cupin family protein</fullName>
    </recommendedName>
</protein>
<dbReference type="InterPro" id="IPR011051">
    <property type="entry name" value="RmlC_Cupin_sf"/>
</dbReference>
<comment type="caution">
    <text evidence="1">The sequence shown here is derived from an EMBL/GenBank/DDBJ whole genome shotgun (WGS) entry which is preliminary data.</text>
</comment>
<evidence type="ECO:0000313" key="2">
    <source>
        <dbReference type="Proteomes" id="UP001597601"/>
    </source>
</evidence>